<dbReference type="AlphaFoldDB" id="A0A5E4Q6T6"/>
<reference evidence="2 3" key="1">
    <citation type="submission" date="2017-07" db="EMBL/GenBank/DDBJ databases">
        <authorList>
            <person name="Talla V."/>
            <person name="Backstrom N."/>
        </authorList>
    </citation>
    <scope>NUCLEOTIDE SEQUENCE [LARGE SCALE GENOMIC DNA]</scope>
</reference>
<evidence type="ECO:0000313" key="2">
    <source>
        <dbReference type="EMBL" id="VVC93936.1"/>
    </source>
</evidence>
<dbReference type="PANTHER" id="PTHR10742:SF398">
    <property type="entry name" value="AMINE OXIDASE DOMAIN-CONTAINING PROTEIN-RELATED"/>
    <property type="match status" value="1"/>
</dbReference>
<gene>
    <name evidence="2" type="ORF">LSINAPIS_LOCUS6029</name>
</gene>
<proteinExistence type="predicted"/>
<protein>
    <recommendedName>
        <fullName evidence="1">Amine oxidase domain-containing protein</fullName>
    </recommendedName>
</protein>
<feature type="domain" description="Amine oxidase" evidence="1">
    <location>
        <begin position="13"/>
        <end position="72"/>
    </location>
</feature>
<evidence type="ECO:0000259" key="1">
    <source>
        <dbReference type="Pfam" id="PF01593"/>
    </source>
</evidence>
<accession>A0A5E4Q6T6</accession>
<feature type="domain" description="Amine oxidase" evidence="1">
    <location>
        <begin position="209"/>
        <end position="459"/>
    </location>
</feature>
<dbReference type="Gene3D" id="3.90.660.10">
    <property type="match status" value="1"/>
</dbReference>
<dbReference type="GO" id="GO:0046592">
    <property type="term" value="F:polyamine oxidase activity"/>
    <property type="evidence" value="ECO:0007669"/>
    <property type="project" value="TreeGrafter"/>
</dbReference>
<dbReference type="InterPro" id="IPR050281">
    <property type="entry name" value="Flavin_monoamine_oxidase"/>
</dbReference>
<dbReference type="SUPFAM" id="SSF51905">
    <property type="entry name" value="FAD/NAD(P)-binding domain"/>
    <property type="match status" value="1"/>
</dbReference>
<organism evidence="2 3">
    <name type="scientific">Leptidea sinapis</name>
    <dbReference type="NCBI Taxonomy" id="189913"/>
    <lineage>
        <taxon>Eukaryota</taxon>
        <taxon>Metazoa</taxon>
        <taxon>Ecdysozoa</taxon>
        <taxon>Arthropoda</taxon>
        <taxon>Hexapoda</taxon>
        <taxon>Insecta</taxon>
        <taxon>Pterygota</taxon>
        <taxon>Neoptera</taxon>
        <taxon>Endopterygota</taxon>
        <taxon>Lepidoptera</taxon>
        <taxon>Glossata</taxon>
        <taxon>Ditrysia</taxon>
        <taxon>Papilionoidea</taxon>
        <taxon>Pieridae</taxon>
        <taxon>Dismorphiinae</taxon>
        <taxon>Leptidea</taxon>
    </lineage>
</organism>
<keyword evidence="3" id="KW-1185">Reference proteome</keyword>
<dbReference type="InterPro" id="IPR036188">
    <property type="entry name" value="FAD/NAD-bd_sf"/>
</dbReference>
<dbReference type="SUPFAM" id="SSF54373">
    <property type="entry name" value="FAD-linked reductases, C-terminal domain"/>
    <property type="match status" value="1"/>
</dbReference>
<dbReference type="EMBL" id="FZQP02001826">
    <property type="protein sequence ID" value="VVC93936.1"/>
    <property type="molecule type" value="Genomic_DNA"/>
</dbReference>
<name>A0A5E4Q6T6_9NEOP</name>
<sequence>MNYDTIVVGLGAAGVTAAVTLAKAGKKVLALEASDRIGGRVKTVQLGDGVVEEGAEWIHGTVKNCIYETAVKNNITVLAHNIDMDIFRSDGSKADGEIIKDLISFCLDCRTNSAPGDTELSLGDFIIMRLTRYLEGKYPRLKTDRTFINDFLDFMNLVINNYEAANDWKEVSIQSSYEACPGEQHMSWHKYGYKTYFELLLNTYNNGPGLPNLDIKLNSEVEEIKWPHDSRANVEVTINDGSIFRSDNVIVTVSLGVLKERYTTLFNPTLAGEKISAINNISMGVMDKIILKFDKPWCPHAPSFKAFFWNKGDKDKVPEDDVWITKVFAASNPLGSSNALTLWTSGDVAKLVEILPEDVVKSKLVELLQKFMGTYYVIPEPTAIIRSTWYLNPLTRGSYSYDNMLTPLYPDLRSVLAAPLLDTSGRPRVLFAGEATNTKHFSTVHGASETGLREAKRLLPNSKI</sequence>
<dbReference type="Pfam" id="PF01593">
    <property type="entry name" value="Amino_oxidase"/>
    <property type="match status" value="2"/>
</dbReference>
<dbReference type="Gene3D" id="3.50.50.60">
    <property type="entry name" value="FAD/NAD(P)-binding domain"/>
    <property type="match status" value="1"/>
</dbReference>
<evidence type="ECO:0000313" key="3">
    <source>
        <dbReference type="Proteomes" id="UP000324832"/>
    </source>
</evidence>
<dbReference type="InterPro" id="IPR002937">
    <property type="entry name" value="Amino_oxidase"/>
</dbReference>
<dbReference type="Proteomes" id="UP000324832">
    <property type="component" value="Unassembled WGS sequence"/>
</dbReference>
<dbReference type="PANTHER" id="PTHR10742">
    <property type="entry name" value="FLAVIN MONOAMINE OXIDASE"/>
    <property type="match status" value="1"/>
</dbReference>